<dbReference type="Gene3D" id="3.30.40.10">
    <property type="entry name" value="Zinc/RING finger domain, C3HC4 (zinc finger)"/>
    <property type="match status" value="1"/>
</dbReference>
<feature type="domain" description="RING-type" evidence="3">
    <location>
        <begin position="18"/>
        <end position="63"/>
    </location>
</feature>
<name>A0ABR2NGF7_9ROSI</name>
<evidence type="ECO:0000256" key="2">
    <source>
        <dbReference type="SAM" id="MobiDB-lite"/>
    </source>
</evidence>
<feature type="region of interest" description="Disordered" evidence="2">
    <location>
        <begin position="73"/>
        <end position="110"/>
    </location>
</feature>
<accession>A0ABR2NGF7</accession>
<dbReference type="EMBL" id="JBBPBN010000152">
    <property type="protein sequence ID" value="KAK8975185.1"/>
    <property type="molecule type" value="Genomic_DNA"/>
</dbReference>
<keyword evidence="1" id="KW-0862">Zinc</keyword>
<dbReference type="SMART" id="SM00184">
    <property type="entry name" value="RING"/>
    <property type="match status" value="1"/>
</dbReference>
<dbReference type="PANTHER" id="PTHR46798:SF5">
    <property type="entry name" value="E3 UBIQUITIN-PROTEIN LIGASE RFI2"/>
    <property type="match status" value="1"/>
</dbReference>
<feature type="compositionally biased region" description="Polar residues" evidence="2">
    <location>
        <begin position="132"/>
        <end position="156"/>
    </location>
</feature>
<dbReference type="SUPFAM" id="SSF57850">
    <property type="entry name" value="RING/U-box"/>
    <property type="match status" value="1"/>
</dbReference>
<feature type="region of interest" description="Disordered" evidence="2">
    <location>
        <begin position="123"/>
        <end position="168"/>
    </location>
</feature>
<keyword evidence="1" id="KW-0479">Metal-binding</keyword>
<keyword evidence="5" id="KW-1185">Reference proteome</keyword>
<evidence type="ECO:0000313" key="4">
    <source>
        <dbReference type="EMBL" id="KAK8975185.1"/>
    </source>
</evidence>
<dbReference type="PROSITE" id="PS50089">
    <property type="entry name" value="ZF_RING_2"/>
    <property type="match status" value="1"/>
</dbReference>
<feature type="compositionally biased region" description="Acidic residues" evidence="2">
    <location>
        <begin position="92"/>
        <end position="102"/>
    </location>
</feature>
<organism evidence="4 5">
    <name type="scientific">Hibiscus sabdariffa</name>
    <name type="common">roselle</name>
    <dbReference type="NCBI Taxonomy" id="183260"/>
    <lineage>
        <taxon>Eukaryota</taxon>
        <taxon>Viridiplantae</taxon>
        <taxon>Streptophyta</taxon>
        <taxon>Embryophyta</taxon>
        <taxon>Tracheophyta</taxon>
        <taxon>Spermatophyta</taxon>
        <taxon>Magnoliopsida</taxon>
        <taxon>eudicotyledons</taxon>
        <taxon>Gunneridae</taxon>
        <taxon>Pentapetalae</taxon>
        <taxon>rosids</taxon>
        <taxon>malvids</taxon>
        <taxon>Malvales</taxon>
        <taxon>Malvaceae</taxon>
        <taxon>Malvoideae</taxon>
        <taxon>Hibiscus</taxon>
    </lineage>
</organism>
<dbReference type="InterPro" id="IPR001841">
    <property type="entry name" value="Znf_RING"/>
</dbReference>
<dbReference type="Proteomes" id="UP001396334">
    <property type="component" value="Unassembled WGS sequence"/>
</dbReference>
<reference evidence="4 5" key="1">
    <citation type="journal article" date="2024" name="G3 (Bethesda)">
        <title>Genome assembly of Hibiscus sabdariffa L. provides insights into metabolisms of medicinal natural products.</title>
        <authorList>
            <person name="Kim T."/>
        </authorList>
    </citation>
    <scope>NUCLEOTIDE SEQUENCE [LARGE SCALE GENOMIC DNA]</scope>
    <source>
        <strain evidence="4">TK-2024</strain>
        <tissue evidence="4">Old leaves</tissue>
    </source>
</reference>
<evidence type="ECO:0000259" key="3">
    <source>
        <dbReference type="PROSITE" id="PS50089"/>
    </source>
</evidence>
<protein>
    <recommendedName>
        <fullName evidence="3">RING-type domain-containing protein</fullName>
    </recommendedName>
</protein>
<dbReference type="InterPro" id="IPR013083">
    <property type="entry name" value="Znf_RING/FYVE/PHD"/>
</dbReference>
<evidence type="ECO:0000313" key="5">
    <source>
        <dbReference type="Proteomes" id="UP001396334"/>
    </source>
</evidence>
<proteinExistence type="predicted"/>
<evidence type="ECO:0000256" key="1">
    <source>
        <dbReference type="PROSITE-ProRule" id="PRU00175"/>
    </source>
</evidence>
<dbReference type="Pfam" id="PF13639">
    <property type="entry name" value="zf-RING_2"/>
    <property type="match status" value="1"/>
</dbReference>
<dbReference type="PANTHER" id="PTHR46798">
    <property type="entry name" value="OS09G0511500 PROTEIN"/>
    <property type="match status" value="1"/>
</dbReference>
<keyword evidence="1" id="KW-0863">Zinc-finger</keyword>
<comment type="caution">
    <text evidence="4">The sequence shown here is derived from an EMBL/GenBank/DDBJ whole genome shotgun (WGS) entry which is preliminary data.</text>
</comment>
<sequence>MDVHDGDVAASPSSDISCSVCLDLVSHAGDRSRAKLQCGHEFHLDCIGSAFNMKGAMQCPICQKVEQGQWLYANGPTPSLPQPSMEDWSPVDYDDDDEDDDDSPVHSEMPVRAQWCPFEEFTGVGSSPEGVESQSTTSSIPAAAQGSSTSEPNASTRPRSRSRVRSSFVSSVFPRHPGSDGHAHGLIQASVVVYQQQNHVNESGVPAPLVPGTTRVPHPQLDQTGGFHVHHPSSSSGQNLHEAESSYPSNYSALERERSSHFPTIARITGWGAYY</sequence>
<gene>
    <name evidence="4" type="ORF">V6N11_058230</name>
</gene>
<dbReference type="InterPro" id="IPR044274">
    <property type="entry name" value="RFI2"/>
</dbReference>